<name>Q1JX04_DESA6</name>
<reference evidence="2" key="2">
    <citation type="submission" date="2006-05" db="EMBL/GenBank/DDBJ databases">
        <title>Sequencing of the draft genome and assembly of Desulfuromonas acetoxidans DSM 684.</title>
        <authorList>
            <consortium name="US DOE Joint Genome Institute (JGI-PGF)"/>
            <person name="Copeland A."/>
            <person name="Lucas S."/>
            <person name="Lapidus A."/>
            <person name="Barry K."/>
            <person name="Detter J.C."/>
            <person name="Glavina del Rio T."/>
            <person name="Hammon N."/>
            <person name="Israni S."/>
            <person name="Dalin E."/>
            <person name="Tice H."/>
            <person name="Bruce D."/>
            <person name="Pitluck S."/>
            <person name="Richardson P."/>
        </authorList>
    </citation>
    <scope>NUCLEOTIDE SEQUENCE [LARGE SCALE GENOMIC DNA]</scope>
    <source>
        <strain evidence="2">DSM 684</strain>
    </source>
</reference>
<dbReference type="RefSeq" id="WP_006002103.1">
    <property type="nucleotide sequence ID" value="NZ_AAEW02000018.1"/>
</dbReference>
<keyword evidence="1" id="KW-1133">Transmembrane helix</keyword>
<proteinExistence type="predicted"/>
<keyword evidence="1" id="KW-0472">Membrane</keyword>
<feature type="transmembrane region" description="Helical" evidence="1">
    <location>
        <begin position="77"/>
        <end position="103"/>
    </location>
</feature>
<evidence type="ECO:0000256" key="1">
    <source>
        <dbReference type="SAM" id="Phobius"/>
    </source>
</evidence>
<organism evidence="2 3">
    <name type="scientific">Desulfuromonas acetoxidans (strain DSM 684 / 11070)</name>
    <dbReference type="NCBI Taxonomy" id="281689"/>
    <lineage>
        <taxon>Bacteria</taxon>
        <taxon>Pseudomonadati</taxon>
        <taxon>Thermodesulfobacteriota</taxon>
        <taxon>Desulfuromonadia</taxon>
        <taxon>Desulfuromonadales</taxon>
        <taxon>Desulfuromonadaceae</taxon>
        <taxon>Desulfuromonas</taxon>
    </lineage>
</organism>
<keyword evidence="3" id="KW-1185">Reference proteome</keyword>
<keyword evidence="1" id="KW-0812">Transmembrane</keyword>
<dbReference type="EMBL" id="AAEW02000018">
    <property type="protein sequence ID" value="EAT14754.1"/>
    <property type="molecule type" value="Genomic_DNA"/>
</dbReference>
<accession>Q1JX04</accession>
<gene>
    <name evidence="2" type="ORF">Dace_0806</name>
</gene>
<protein>
    <submittedName>
        <fullName evidence="2">Uncharacterized protein</fullName>
    </submittedName>
</protein>
<feature type="transmembrane region" description="Helical" evidence="1">
    <location>
        <begin position="138"/>
        <end position="156"/>
    </location>
</feature>
<reference evidence="2" key="1">
    <citation type="submission" date="2006-05" db="EMBL/GenBank/DDBJ databases">
        <title>Annotation of the draft genome assembly of Desulfuromonas acetoxidans DSM 684.</title>
        <authorList>
            <consortium name="US DOE Joint Genome Institute (JGI-ORNL)"/>
            <person name="Larimer F."/>
            <person name="Land M."/>
            <person name="Hauser L."/>
        </authorList>
    </citation>
    <scope>NUCLEOTIDE SEQUENCE [LARGE SCALE GENOMIC DNA]</scope>
    <source>
        <strain evidence="2">DSM 684</strain>
    </source>
</reference>
<evidence type="ECO:0000313" key="2">
    <source>
        <dbReference type="EMBL" id="EAT14754.1"/>
    </source>
</evidence>
<sequence length="158" mass="17710">MNTTVATQAPVTLTALSWICETLLAQVVAFFDALESWLPRYLALMIVAGTVWCGYTSGIYGALLLGLPLGGVMALSYGLVVVLAMFLLGLGLWLMLIPVYWLADSQGWQLPTVLENHTTVSRWLRRWPHWYQRTDNKTAVQLLTWLVIGVLLGCWVRE</sequence>
<feature type="transmembrane region" description="Helical" evidence="1">
    <location>
        <begin position="41"/>
        <end position="65"/>
    </location>
</feature>
<evidence type="ECO:0000313" key="3">
    <source>
        <dbReference type="Proteomes" id="UP000005695"/>
    </source>
</evidence>
<dbReference type="Proteomes" id="UP000005695">
    <property type="component" value="Unassembled WGS sequence"/>
</dbReference>
<dbReference type="AlphaFoldDB" id="Q1JX04"/>
<comment type="caution">
    <text evidence="2">The sequence shown here is derived from an EMBL/GenBank/DDBJ whole genome shotgun (WGS) entry which is preliminary data.</text>
</comment>